<comment type="caution">
    <text evidence="2">The sequence shown here is derived from an EMBL/GenBank/DDBJ whole genome shotgun (WGS) entry which is preliminary data.</text>
</comment>
<feature type="signal peptide" evidence="1">
    <location>
        <begin position="1"/>
        <end position="26"/>
    </location>
</feature>
<keyword evidence="3" id="KW-1185">Reference proteome</keyword>
<feature type="chain" id="PRO_5045065780" evidence="1">
    <location>
        <begin position="27"/>
        <end position="382"/>
    </location>
</feature>
<proteinExistence type="predicted"/>
<name>A0ABW7H1Q8_9BURK</name>
<dbReference type="Proteomes" id="UP001606303">
    <property type="component" value="Unassembled WGS sequence"/>
</dbReference>
<evidence type="ECO:0000313" key="3">
    <source>
        <dbReference type="Proteomes" id="UP001606303"/>
    </source>
</evidence>
<evidence type="ECO:0000313" key="2">
    <source>
        <dbReference type="EMBL" id="MFG6468032.1"/>
    </source>
</evidence>
<organism evidence="2 3">
    <name type="scientific">Pelomonas baiyunensis</name>
    <dbReference type="NCBI Taxonomy" id="3299026"/>
    <lineage>
        <taxon>Bacteria</taxon>
        <taxon>Pseudomonadati</taxon>
        <taxon>Pseudomonadota</taxon>
        <taxon>Betaproteobacteria</taxon>
        <taxon>Burkholderiales</taxon>
        <taxon>Sphaerotilaceae</taxon>
        <taxon>Roseateles</taxon>
    </lineage>
</organism>
<sequence>MTKPLLALRRAGLALMAAGLSRAAVAAPITEAPTRLLVTGLSLPDRMATTYGWLDAHHLAVTTPPPGDDDAYSGLRRLVAVDARTGAQTVLLERGFLSCANPHTGVVAAYVGDLRKLLRGGPAAAPVLTWFRWDAQQTRLVPQPPPPGPPMHPQQCRPFDPEDDRNGQVMTGAAPVRTLEPGHGQIRWTWDPATGQRGAVQWMRGAERRTLDVPAERIQALVDWLPYRSAYLLTPGLYRVEQGQMTELLPLTTMDQQGRTAQVPTPAALAPGLSRDWTHQVFSVPMRGGQLLAVPGRSHDGAGLYRHTAQGLQRVFCGPKPGGATDDALRDHTRCFEDEPIRVSPDGCQAAFATRYDADGRLRTTGLQGQVHMLDLCGRAVR</sequence>
<protein>
    <submittedName>
        <fullName evidence="2">Uncharacterized protein</fullName>
    </submittedName>
</protein>
<keyword evidence="1" id="KW-0732">Signal</keyword>
<reference evidence="2 3" key="1">
    <citation type="submission" date="2024-08" db="EMBL/GenBank/DDBJ databases">
        <authorList>
            <person name="Lu H."/>
        </authorList>
    </citation>
    <scope>NUCLEOTIDE SEQUENCE [LARGE SCALE GENOMIC DNA]</scope>
    <source>
        <strain evidence="2 3">BYS87W</strain>
    </source>
</reference>
<gene>
    <name evidence="2" type="ORF">ACG01O_15505</name>
</gene>
<accession>A0ABW7H1Q8</accession>
<dbReference type="RefSeq" id="WP_394385921.1">
    <property type="nucleotide sequence ID" value="NZ_JBIGIB010000004.1"/>
</dbReference>
<evidence type="ECO:0000256" key="1">
    <source>
        <dbReference type="SAM" id="SignalP"/>
    </source>
</evidence>
<dbReference type="EMBL" id="JBIGIB010000004">
    <property type="protein sequence ID" value="MFG6468032.1"/>
    <property type="molecule type" value="Genomic_DNA"/>
</dbReference>